<protein>
    <submittedName>
        <fullName evidence="1">Uncharacterized protein</fullName>
    </submittedName>
</protein>
<name>X1JHU1_9ZZZZ</name>
<proteinExistence type="predicted"/>
<reference evidence="1" key="1">
    <citation type="journal article" date="2014" name="Front. Microbiol.">
        <title>High frequency of phylogenetically diverse reductive dehalogenase-homologous genes in deep subseafloor sedimentary metagenomes.</title>
        <authorList>
            <person name="Kawai M."/>
            <person name="Futagami T."/>
            <person name="Toyoda A."/>
            <person name="Takaki Y."/>
            <person name="Nishi S."/>
            <person name="Hori S."/>
            <person name="Arai W."/>
            <person name="Tsubouchi T."/>
            <person name="Morono Y."/>
            <person name="Uchiyama I."/>
            <person name="Ito T."/>
            <person name="Fujiyama A."/>
            <person name="Inagaki F."/>
            <person name="Takami H."/>
        </authorList>
    </citation>
    <scope>NUCLEOTIDE SEQUENCE</scope>
    <source>
        <strain evidence="1">Expedition CK06-06</strain>
    </source>
</reference>
<accession>X1JHU1</accession>
<evidence type="ECO:0000313" key="1">
    <source>
        <dbReference type="EMBL" id="GAH93587.1"/>
    </source>
</evidence>
<gene>
    <name evidence="1" type="ORF">S06H3_00599</name>
</gene>
<dbReference type="AlphaFoldDB" id="X1JHU1"/>
<organism evidence="1">
    <name type="scientific">marine sediment metagenome</name>
    <dbReference type="NCBI Taxonomy" id="412755"/>
    <lineage>
        <taxon>unclassified sequences</taxon>
        <taxon>metagenomes</taxon>
        <taxon>ecological metagenomes</taxon>
    </lineage>
</organism>
<dbReference type="EMBL" id="BARV01000113">
    <property type="protein sequence ID" value="GAH93587.1"/>
    <property type="molecule type" value="Genomic_DNA"/>
</dbReference>
<sequence length="61" mass="7552">MLEKSEEENLRKIMARDDRIQKAIEDKIEKEDKKAMDRWAKAWAKDDQKELKRWEKEFARD</sequence>
<comment type="caution">
    <text evidence="1">The sequence shown here is derived from an EMBL/GenBank/DDBJ whole genome shotgun (WGS) entry which is preliminary data.</text>
</comment>